<evidence type="ECO:0000256" key="3">
    <source>
        <dbReference type="ARBA" id="ARBA00022692"/>
    </source>
</evidence>
<gene>
    <name evidence="9" type="ORF">ACFO60_24510</name>
</gene>
<protein>
    <submittedName>
        <fullName evidence="9">MMPL family transporter</fullName>
    </submittedName>
</protein>
<evidence type="ECO:0000256" key="6">
    <source>
        <dbReference type="SAM" id="MobiDB-lite"/>
    </source>
</evidence>
<evidence type="ECO:0000313" key="10">
    <source>
        <dbReference type="Proteomes" id="UP001596004"/>
    </source>
</evidence>
<feature type="transmembrane region" description="Helical" evidence="7">
    <location>
        <begin position="543"/>
        <end position="561"/>
    </location>
</feature>
<evidence type="ECO:0000256" key="4">
    <source>
        <dbReference type="ARBA" id="ARBA00022989"/>
    </source>
</evidence>
<dbReference type="InterPro" id="IPR000731">
    <property type="entry name" value="SSD"/>
</dbReference>
<keyword evidence="2" id="KW-1003">Cell membrane</keyword>
<dbReference type="PANTHER" id="PTHR33406">
    <property type="entry name" value="MEMBRANE PROTEIN MJ1562-RELATED"/>
    <property type="match status" value="1"/>
</dbReference>
<evidence type="ECO:0000256" key="1">
    <source>
        <dbReference type="ARBA" id="ARBA00004651"/>
    </source>
</evidence>
<keyword evidence="4 7" id="KW-1133">Transmembrane helix</keyword>
<name>A0ABV9CLK5_9ACTN</name>
<dbReference type="EMBL" id="JBHSFP010000018">
    <property type="protein sequence ID" value="MFC4533938.1"/>
    <property type="molecule type" value="Genomic_DNA"/>
</dbReference>
<feature type="transmembrane region" description="Helical" evidence="7">
    <location>
        <begin position="389"/>
        <end position="409"/>
    </location>
</feature>
<dbReference type="PROSITE" id="PS50156">
    <property type="entry name" value="SSD"/>
    <property type="match status" value="1"/>
</dbReference>
<dbReference type="PANTHER" id="PTHR33406:SF13">
    <property type="entry name" value="MEMBRANE PROTEIN YDFJ"/>
    <property type="match status" value="1"/>
</dbReference>
<keyword evidence="10" id="KW-1185">Reference proteome</keyword>
<feature type="transmembrane region" description="Helical" evidence="7">
    <location>
        <begin position="611"/>
        <end position="630"/>
    </location>
</feature>
<feature type="transmembrane region" description="Helical" evidence="7">
    <location>
        <begin position="651"/>
        <end position="675"/>
    </location>
</feature>
<dbReference type="RefSeq" id="WP_380843859.1">
    <property type="nucleotide sequence ID" value="NZ_JBHSFP010000018.1"/>
</dbReference>
<proteinExistence type="predicted"/>
<feature type="transmembrane region" description="Helical" evidence="7">
    <location>
        <begin position="681"/>
        <end position="704"/>
    </location>
</feature>
<dbReference type="Gene3D" id="1.20.1640.10">
    <property type="entry name" value="Multidrug efflux transporter AcrB transmembrane domain"/>
    <property type="match status" value="2"/>
</dbReference>
<comment type="caution">
    <text evidence="9">The sequence shown here is derived from an EMBL/GenBank/DDBJ whole genome shotgun (WGS) entry which is preliminary data.</text>
</comment>
<evidence type="ECO:0000313" key="9">
    <source>
        <dbReference type="EMBL" id="MFC4533938.1"/>
    </source>
</evidence>
<feature type="transmembrane region" description="Helical" evidence="7">
    <location>
        <begin position="197"/>
        <end position="224"/>
    </location>
</feature>
<dbReference type="InterPro" id="IPR004869">
    <property type="entry name" value="MMPL_dom"/>
</dbReference>
<comment type="subcellular location">
    <subcellularLocation>
        <location evidence="1">Cell membrane</location>
        <topology evidence="1">Multi-pass membrane protein</topology>
    </subcellularLocation>
</comment>
<feature type="domain" description="SSD" evidence="8">
    <location>
        <begin position="208"/>
        <end position="339"/>
    </location>
</feature>
<accession>A0ABV9CLK5</accession>
<dbReference type="Pfam" id="PF03176">
    <property type="entry name" value="MMPL"/>
    <property type="match status" value="2"/>
</dbReference>
<feature type="transmembrane region" description="Helical" evidence="7">
    <location>
        <begin position="573"/>
        <end position="591"/>
    </location>
</feature>
<keyword evidence="3 7" id="KW-0812">Transmembrane</keyword>
<evidence type="ECO:0000256" key="5">
    <source>
        <dbReference type="ARBA" id="ARBA00023136"/>
    </source>
</evidence>
<feature type="transmembrane region" description="Helical" evidence="7">
    <location>
        <begin position="317"/>
        <end position="340"/>
    </location>
</feature>
<feature type="transmembrane region" description="Helical" evidence="7">
    <location>
        <begin position="20"/>
        <end position="40"/>
    </location>
</feature>
<dbReference type="InterPro" id="IPR050545">
    <property type="entry name" value="Mycobact_MmpL"/>
</dbReference>
<keyword evidence="5 7" id="KW-0472">Membrane</keyword>
<feature type="transmembrane region" description="Helical" evidence="7">
    <location>
        <begin position="244"/>
        <end position="261"/>
    </location>
</feature>
<evidence type="ECO:0000256" key="2">
    <source>
        <dbReference type="ARBA" id="ARBA00022475"/>
    </source>
</evidence>
<reference evidence="10" key="1">
    <citation type="journal article" date="2019" name="Int. J. Syst. Evol. Microbiol.">
        <title>The Global Catalogue of Microorganisms (GCM) 10K type strain sequencing project: providing services to taxonomists for standard genome sequencing and annotation.</title>
        <authorList>
            <consortium name="The Broad Institute Genomics Platform"/>
            <consortium name="The Broad Institute Genome Sequencing Center for Infectious Disease"/>
            <person name="Wu L."/>
            <person name="Ma J."/>
        </authorList>
    </citation>
    <scope>NUCLEOTIDE SEQUENCE [LARGE SCALE GENOMIC DNA]</scope>
    <source>
        <strain evidence="10">CGMCC 4.7132</strain>
    </source>
</reference>
<dbReference type="Proteomes" id="UP001596004">
    <property type="component" value="Unassembled WGS sequence"/>
</dbReference>
<organism evidence="9 10">
    <name type="scientific">Sphaerisporangium dianthi</name>
    <dbReference type="NCBI Taxonomy" id="1436120"/>
    <lineage>
        <taxon>Bacteria</taxon>
        <taxon>Bacillati</taxon>
        <taxon>Actinomycetota</taxon>
        <taxon>Actinomycetes</taxon>
        <taxon>Streptosporangiales</taxon>
        <taxon>Streptosporangiaceae</taxon>
        <taxon>Sphaerisporangium</taxon>
    </lineage>
</organism>
<evidence type="ECO:0000259" key="8">
    <source>
        <dbReference type="PROSITE" id="PS50156"/>
    </source>
</evidence>
<evidence type="ECO:0000256" key="7">
    <source>
        <dbReference type="SAM" id="Phobius"/>
    </source>
</evidence>
<sequence>MRRRRNLAASVGGWSARHRWAAILIWVAFVAVTTLAGNAIGTAKMKDYESANGDSREAGRILDGAAFKDVAGEVVLVQSEDAALTVDGPRFRAAVAAVKDAVTATGQVENVRTPYDAQPSPVTQDRRTTLVQFDMKGDGATADGRVQPVLDAVAGVRPRFPELRVEEAGGASAGKLIGEAIDKDFVRAEQLSLPITFGILLAAFGALLAAFVPLALAMTAIVGATGLLGLTSQLLHVDEATPNLMLLIGLAVGVDYSLFYIRREREERAKGRDKRRAIEIAAATSGRAVLISGITVIVAMAGMFLTGNGVFMGFAEGTILVVLTAMIGSLTVLPALLSLIGDKIDARLVHGTVRVLSRGRLTWTRRLGGREGQGRFWNAILTPVLRHPLVSVVVAGGLLLALAVPAFTLRTGSQTIDDLQGDYAIAETFKRIDKAFPGGNDPAVVVLKAADVTTPAVTAAIDGFKRRALATGEANEPFGVDVNPDKTVARISIGLKGEGGAAEHAVRTLREDVVPGTLASVGEAHVTGSAAGSMDFNAQLSRTIPLVFGFVLLLAFLLLLVSFRSLVVAIKAILLNLLSVAAAYGVLVLIFQRGYGEGLLGFTSTGYITDWLPLFLFVILFGLSMDYHVFILSRIREAFDRGMRTEDAVAFGIRSTAGVVTSAAFIMVAVFGTFATLSLLTFMQMGVGLAAAILIDATIVRAVLLPATMKLLGDWNWYLPRWLDWLPQLSHGDDEDDDDTDAARRRPVPVPVG</sequence>
<dbReference type="SUPFAM" id="SSF82866">
    <property type="entry name" value="Multidrug efflux transporter AcrB transmembrane domain"/>
    <property type="match status" value="2"/>
</dbReference>
<feature type="region of interest" description="Disordered" evidence="6">
    <location>
        <begin position="732"/>
        <end position="753"/>
    </location>
</feature>
<feature type="transmembrane region" description="Helical" evidence="7">
    <location>
        <begin position="282"/>
        <end position="305"/>
    </location>
</feature>